<dbReference type="GO" id="GO:0005960">
    <property type="term" value="C:glycine cleavage complex"/>
    <property type="evidence" value="ECO:0007669"/>
    <property type="project" value="InterPro"/>
</dbReference>
<dbReference type="OrthoDB" id="9796712at2"/>
<dbReference type="AlphaFoldDB" id="A0A2J6NN99"/>
<evidence type="ECO:0000313" key="3">
    <source>
        <dbReference type="Proteomes" id="UP000239920"/>
    </source>
</evidence>
<name>A0A2J6NN99_9LACO</name>
<sequence length="99" mass="10635">MAAKNNYFWTKKLDNGNTRVGLNDQGRDDLGQISFIDVPAKGTVLKDGGKFVSVEAEKAVTDLDSPVAGTIVAINDQVVDDPAGLDSADENQNWIVEVK</sequence>
<dbReference type="Proteomes" id="UP000239920">
    <property type="component" value="Unassembled WGS sequence"/>
</dbReference>
<dbReference type="InterPro" id="IPR002930">
    <property type="entry name" value="GCV_H"/>
</dbReference>
<comment type="caution">
    <text evidence="2">The sequence shown here is derived from an EMBL/GenBank/DDBJ whole genome shotgun (WGS) entry which is preliminary data.</text>
</comment>
<proteinExistence type="predicted"/>
<organism evidence="2 3">
    <name type="scientific">Limosilactobacillus pontis</name>
    <dbReference type="NCBI Taxonomy" id="35787"/>
    <lineage>
        <taxon>Bacteria</taxon>
        <taxon>Bacillati</taxon>
        <taxon>Bacillota</taxon>
        <taxon>Bacilli</taxon>
        <taxon>Lactobacillales</taxon>
        <taxon>Lactobacillaceae</taxon>
        <taxon>Limosilactobacillus</taxon>
    </lineage>
</organism>
<reference evidence="2 3" key="1">
    <citation type="submission" date="2017-09" db="EMBL/GenBank/DDBJ databases">
        <title>Bacterial strain isolated from the female urinary microbiota.</title>
        <authorList>
            <person name="Thomas-White K."/>
            <person name="Kumar N."/>
            <person name="Forster S."/>
            <person name="Putonti C."/>
            <person name="Lawley T."/>
            <person name="Wolfe A.J."/>
        </authorList>
    </citation>
    <scope>NUCLEOTIDE SEQUENCE [LARGE SCALE GENOMIC DNA]</scope>
    <source>
        <strain evidence="2 3">UMB0683</strain>
    </source>
</reference>
<dbReference type="Pfam" id="PF01597">
    <property type="entry name" value="GCV_H"/>
    <property type="match status" value="1"/>
</dbReference>
<accession>A0A2J6NN99</accession>
<dbReference type="PROSITE" id="PS00189">
    <property type="entry name" value="LIPOYL"/>
    <property type="match status" value="1"/>
</dbReference>
<dbReference type="GO" id="GO:0019464">
    <property type="term" value="P:glycine decarboxylation via glycine cleavage system"/>
    <property type="evidence" value="ECO:0007669"/>
    <property type="project" value="InterPro"/>
</dbReference>
<gene>
    <name evidence="2" type="ORF">CK797_02945</name>
</gene>
<dbReference type="InterPro" id="IPR011053">
    <property type="entry name" value="Single_hybrid_motif"/>
</dbReference>
<dbReference type="GO" id="GO:0009249">
    <property type="term" value="P:protein lipoylation"/>
    <property type="evidence" value="ECO:0007669"/>
    <property type="project" value="TreeGrafter"/>
</dbReference>
<dbReference type="PANTHER" id="PTHR11715">
    <property type="entry name" value="GLYCINE CLEAVAGE SYSTEM H PROTEIN"/>
    <property type="match status" value="1"/>
</dbReference>
<dbReference type="CDD" id="cd06848">
    <property type="entry name" value="GCS_H"/>
    <property type="match status" value="1"/>
</dbReference>
<dbReference type="EMBL" id="PNFV01000003">
    <property type="protein sequence ID" value="PMB82802.1"/>
    <property type="molecule type" value="Genomic_DNA"/>
</dbReference>
<evidence type="ECO:0000256" key="1">
    <source>
        <dbReference type="ARBA" id="ARBA00022823"/>
    </source>
</evidence>
<dbReference type="SUPFAM" id="SSF51230">
    <property type="entry name" value="Single hybrid motif"/>
    <property type="match status" value="1"/>
</dbReference>
<protein>
    <submittedName>
        <fullName evidence="2">Glycine cleavage system protein H</fullName>
    </submittedName>
</protein>
<dbReference type="GO" id="GO:0005737">
    <property type="term" value="C:cytoplasm"/>
    <property type="evidence" value="ECO:0007669"/>
    <property type="project" value="TreeGrafter"/>
</dbReference>
<dbReference type="InterPro" id="IPR003016">
    <property type="entry name" value="2-oxoA_DH_lipoyl-BS"/>
</dbReference>
<dbReference type="Gene3D" id="2.40.50.100">
    <property type="match status" value="1"/>
</dbReference>
<keyword evidence="1" id="KW-0450">Lipoyl</keyword>
<dbReference type="InterPro" id="IPR033753">
    <property type="entry name" value="GCV_H/Fam206"/>
</dbReference>
<evidence type="ECO:0000313" key="2">
    <source>
        <dbReference type="EMBL" id="PMB82802.1"/>
    </source>
</evidence>
<dbReference type="PANTHER" id="PTHR11715:SF3">
    <property type="entry name" value="GLYCINE CLEAVAGE SYSTEM H PROTEIN-RELATED"/>
    <property type="match status" value="1"/>
</dbReference>
<dbReference type="RefSeq" id="WP_104688321.1">
    <property type="nucleotide sequence ID" value="NZ_JBKTHY010000001.1"/>
</dbReference>